<evidence type="ECO:0000256" key="2">
    <source>
        <dbReference type="ARBA" id="ARBA00008138"/>
    </source>
</evidence>
<reference evidence="7 8" key="1">
    <citation type="journal article" date="2019" name="Microb. Cell Fact.">
        <title>Exploring novel herbicidin analogues by transcriptional regulator overexpression and MS/MS molecular networking.</title>
        <authorList>
            <person name="Shi Y."/>
            <person name="Gu R."/>
            <person name="Li Y."/>
            <person name="Wang X."/>
            <person name="Ren W."/>
            <person name="Li X."/>
            <person name="Wang L."/>
            <person name="Xie Y."/>
            <person name="Hong B."/>
        </authorList>
    </citation>
    <scope>NUCLEOTIDE SEQUENCE [LARGE SCALE GENOMIC DNA]</scope>
    <source>
        <strain evidence="7 8">US-43</strain>
    </source>
</reference>
<organism evidence="7 8">
    <name type="scientific">Streptomyces mobaraensis</name>
    <name type="common">Streptoverticillium mobaraense</name>
    <dbReference type="NCBI Taxonomy" id="35621"/>
    <lineage>
        <taxon>Bacteria</taxon>
        <taxon>Bacillati</taxon>
        <taxon>Actinomycetota</taxon>
        <taxon>Actinomycetes</taxon>
        <taxon>Kitasatosporales</taxon>
        <taxon>Streptomycetaceae</taxon>
        <taxon>Streptomyces</taxon>
    </lineage>
</organism>
<keyword evidence="8" id="KW-1185">Reference proteome</keyword>
<dbReference type="GO" id="GO:0032259">
    <property type="term" value="P:methylation"/>
    <property type="evidence" value="ECO:0007669"/>
    <property type="project" value="UniProtKB-KW"/>
</dbReference>
<dbReference type="Gene3D" id="3.40.50.150">
    <property type="entry name" value="Vaccinia Virus protein VP39"/>
    <property type="match status" value="1"/>
</dbReference>
<sequence>MQNQASRTAEHVALFRALESSRRRNRLFVDSYAMKFLPAGYRWLVRLARLPPVGHYIEGRIDKHWPAGPRASAVVRTRLIDDLLTEALNQGAHQVVLLGAGYDSRAYRIPGMANVKVFEVDHPATQATKQRLICAHVRPDRRTHVRFVPVDLVHDDLDAALQQAGFVPMERTVVIWEGVTNYLTAQAVDTTLRYLSATTGRGSRIIFTYVDRAALDGSGTYSGVEEWHAVVREADEPWTFGFHPSELPEYLAERRLELTVDLSAHDAATRYLNPLGRDEPAAFFYRIAQAEVL</sequence>
<dbReference type="PANTHER" id="PTHR43619">
    <property type="entry name" value="S-ADENOSYL-L-METHIONINE-DEPENDENT METHYLTRANSFERASE YKTD-RELATED"/>
    <property type="match status" value="1"/>
</dbReference>
<dbReference type="EMBL" id="VOKX01000091">
    <property type="protein sequence ID" value="KAB7838173.1"/>
    <property type="molecule type" value="Genomic_DNA"/>
</dbReference>
<accession>A0A5N5W535</accession>
<dbReference type="PANTHER" id="PTHR43619:SF2">
    <property type="entry name" value="S-ADENOSYL-L-METHIONINE-DEPENDENT METHYLTRANSFERASES SUPERFAMILY PROTEIN"/>
    <property type="match status" value="1"/>
</dbReference>
<evidence type="ECO:0000256" key="1">
    <source>
        <dbReference type="ARBA" id="ARBA00003907"/>
    </source>
</evidence>
<dbReference type="AlphaFoldDB" id="A0A5N5W535"/>
<gene>
    <name evidence="7" type="ORF">FRZ00_22380</name>
</gene>
<dbReference type="OrthoDB" id="9806164at2"/>
<keyword evidence="5 6" id="KW-0949">S-adenosyl-L-methionine</keyword>
<dbReference type="InterPro" id="IPR029063">
    <property type="entry name" value="SAM-dependent_MTases_sf"/>
</dbReference>
<dbReference type="RefSeq" id="WP_040892021.1">
    <property type="nucleotide sequence ID" value="NZ_VOKX01000091.1"/>
</dbReference>
<name>A0A5N5W535_STRMB</name>
<dbReference type="NCBIfam" id="TIGR00027">
    <property type="entry name" value="mthyl_TIGR00027"/>
    <property type="match status" value="1"/>
</dbReference>
<evidence type="ECO:0000313" key="7">
    <source>
        <dbReference type="EMBL" id="KAB7838173.1"/>
    </source>
</evidence>
<evidence type="ECO:0000256" key="6">
    <source>
        <dbReference type="RuleBase" id="RU362030"/>
    </source>
</evidence>
<dbReference type="GO" id="GO:0008168">
    <property type="term" value="F:methyltransferase activity"/>
    <property type="evidence" value="ECO:0007669"/>
    <property type="project" value="UniProtKB-UniRule"/>
</dbReference>
<proteinExistence type="inferred from homology"/>
<evidence type="ECO:0000256" key="4">
    <source>
        <dbReference type="ARBA" id="ARBA00022679"/>
    </source>
</evidence>
<keyword evidence="4 7" id="KW-0808">Transferase</keyword>
<dbReference type="Pfam" id="PF04072">
    <property type="entry name" value="LCM"/>
    <property type="match status" value="1"/>
</dbReference>
<dbReference type="EC" id="2.1.1.-" evidence="6"/>
<dbReference type="SUPFAM" id="SSF53335">
    <property type="entry name" value="S-adenosyl-L-methionine-dependent methyltransferases"/>
    <property type="match status" value="1"/>
</dbReference>
<dbReference type="InterPro" id="IPR007213">
    <property type="entry name" value="Ppm1/Ppm2/Tcmp"/>
</dbReference>
<comment type="caution">
    <text evidence="7">The sequence shown here is derived from an EMBL/GenBank/DDBJ whole genome shotgun (WGS) entry which is preliminary data.</text>
</comment>
<comment type="function">
    <text evidence="1 6">Exhibits S-adenosyl-L-methionine-dependent methyltransferase activity.</text>
</comment>
<dbReference type="Proteomes" id="UP000327000">
    <property type="component" value="Unassembled WGS sequence"/>
</dbReference>
<comment type="similarity">
    <text evidence="2 6">Belongs to the UPF0677 family.</text>
</comment>
<evidence type="ECO:0000313" key="8">
    <source>
        <dbReference type="Proteomes" id="UP000327000"/>
    </source>
</evidence>
<keyword evidence="3 6" id="KW-0489">Methyltransferase</keyword>
<dbReference type="InterPro" id="IPR011610">
    <property type="entry name" value="SAM_mthyl_Trfase_ML2640-like"/>
</dbReference>
<evidence type="ECO:0000256" key="3">
    <source>
        <dbReference type="ARBA" id="ARBA00022603"/>
    </source>
</evidence>
<evidence type="ECO:0000256" key="5">
    <source>
        <dbReference type="ARBA" id="ARBA00022691"/>
    </source>
</evidence>
<protein>
    <recommendedName>
        <fullName evidence="6">S-adenosyl-L-methionine-dependent methyltransferase</fullName>
        <ecNumber evidence="6">2.1.1.-</ecNumber>
    </recommendedName>
</protein>